<feature type="domain" description="Gfo/Idh/MocA-like oxidoreductase C-terminal" evidence="3">
    <location>
        <begin position="161"/>
        <end position="339"/>
    </location>
</feature>
<dbReference type="OrthoDB" id="2516106at2"/>
<dbReference type="PANTHER" id="PTHR43377">
    <property type="entry name" value="BILIVERDIN REDUCTASE A"/>
    <property type="match status" value="1"/>
</dbReference>
<evidence type="ECO:0000313" key="4">
    <source>
        <dbReference type="EMBL" id="RAP73663.1"/>
    </source>
</evidence>
<dbReference type="Pfam" id="PF02894">
    <property type="entry name" value="GFO_IDH_MocA_C"/>
    <property type="match status" value="1"/>
</dbReference>
<protein>
    <recommendedName>
        <fullName evidence="6">Gfo/Idh/MocA family oxidoreductase</fullName>
    </recommendedName>
</protein>
<dbReference type="InterPro" id="IPR051450">
    <property type="entry name" value="Gfo/Idh/MocA_Oxidoreductases"/>
</dbReference>
<dbReference type="RefSeq" id="WP_112885246.1">
    <property type="nucleotide sequence ID" value="NZ_QLUW01000006.1"/>
</dbReference>
<evidence type="ECO:0000313" key="5">
    <source>
        <dbReference type="Proteomes" id="UP000249260"/>
    </source>
</evidence>
<dbReference type="Gene3D" id="3.30.360.10">
    <property type="entry name" value="Dihydrodipicolinate Reductase, domain 2"/>
    <property type="match status" value="1"/>
</dbReference>
<dbReference type="Proteomes" id="UP000249260">
    <property type="component" value="Unassembled WGS sequence"/>
</dbReference>
<proteinExistence type="inferred from homology"/>
<dbReference type="SUPFAM" id="SSF51735">
    <property type="entry name" value="NAD(P)-binding Rossmann-fold domains"/>
    <property type="match status" value="1"/>
</dbReference>
<comment type="similarity">
    <text evidence="1">Belongs to the Gfo/Idh/MocA family.</text>
</comment>
<evidence type="ECO:0000259" key="2">
    <source>
        <dbReference type="Pfam" id="PF01408"/>
    </source>
</evidence>
<dbReference type="EMBL" id="QLUW01000006">
    <property type="protein sequence ID" value="RAP73663.1"/>
    <property type="molecule type" value="Genomic_DNA"/>
</dbReference>
<organism evidence="4 5">
    <name type="scientific">Paenibacillus montanisoli</name>
    <dbReference type="NCBI Taxonomy" id="2081970"/>
    <lineage>
        <taxon>Bacteria</taxon>
        <taxon>Bacillati</taxon>
        <taxon>Bacillota</taxon>
        <taxon>Bacilli</taxon>
        <taxon>Bacillales</taxon>
        <taxon>Paenibacillaceae</taxon>
        <taxon>Paenibacillus</taxon>
    </lineage>
</organism>
<dbReference type="Pfam" id="PF01408">
    <property type="entry name" value="GFO_IDH_MocA"/>
    <property type="match status" value="1"/>
</dbReference>
<evidence type="ECO:0000259" key="3">
    <source>
        <dbReference type="Pfam" id="PF02894"/>
    </source>
</evidence>
<reference evidence="4 5" key="1">
    <citation type="submission" date="2018-06" db="EMBL/GenBank/DDBJ databases">
        <title>Paenibacillus montanisoli sp. nov., isolated from mountain area soil.</title>
        <authorList>
            <person name="Wu M."/>
        </authorList>
    </citation>
    <scope>NUCLEOTIDE SEQUENCE [LARGE SCALE GENOMIC DNA]</scope>
    <source>
        <strain evidence="4 5">RA17</strain>
    </source>
</reference>
<dbReference type="GO" id="GO:0000166">
    <property type="term" value="F:nucleotide binding"/>
    <property type="evidence" value="ECO:0007669"/>
    <property type="project" value="InterPro"/>
</dbReference>
<dbReference type="InterPro" id="IPR036291">
    <property type="entry name" value="NAD(P)-bd_dom_sf"/>
</dbReference>
<dbReference type="SUPFAM" id="SSF55347">
    <property type="entry name" value="Glyceraldehyde-3-phosphate dehydrogenase-like, C-terminal domain"/>
    <property type="match status" value="1"/>
</dbReference>
<keyword evidence="5" id="KW-1185">Reference proteome</keyword>
<dbReference type="AlphaFoldDB" id="A0A328TVX7"/>
<evidence type="ECO:0008006" key="6">
    <source>
        <dbReference type="Google" id="ProtNLM"/>
    </source>
</evidence>
<evidence type="ECO:0000256" key="1">
    <source>
        <dbReference type="ARBA" id="ARBA00010928"/>
    </source>
</evidence>
<name>A0A328TVX7_9BACL</name>
<accession>A0A328TVX7</accession>
<gene>
    <name evidence="4" type="ORF">DL346_25690</name>
</gene>
<feature type="domain" description="Gfo/Idh/MocA-like oxidoreductase N-terminal" evidence="2">
    <location>
        <begin position="8"/>
        <end position="127"/>
    </location>
</feature>
<comment type="caution">
    <text evidence="4">The sequence shown here is derived from an EMBL/GenBank/DDBJ whole genome shotgun (WGS) entry which is preliminary data.</text>
</comment>
<dbReference type="InterPro" id="IPR000683">
    <property type="entry name" value="Gfo/Idh/MocA-like_OxRdtase_N"/>
</dbReference>
<dbReference type="PANTHER" id="PTHR43377:SF1">
    <property type="entry name" value="BILIVERDIN REDUCTASE A"/>
    <property type="match status" value="1"/>
</dbReference>
<dbReference type="Gene3D" id="3.40.50.720">
    <property type="entry name" value="NAD(P)-binding Rossmann-like Domain"/>
    <property type="match status" value="1"/>
</dbReference>
<sequence>MSQEKKLRAVVIGCKMGLNHAKAIASLPEFELAGVCDLNADTAREAAAATGGSAAVYTDFALMLQDLQPDVAVIATPSGSHARLTIMAAEAGVKAIYCEKPMAVHMGDARRMTEACETAGALLIIGHQRRMSAPFITMRQQIEEGAIGKPYLMRASCAGDFLSDGTHSVDTLFYLAGEDKVKWVLAAMFRQDVEPGLPDQYDYAIFTGRRYGHAVESGMMVTLEFESGLRAEFLTGDARLPGRGYQDIEVFGDQGRLWRAGDGANPDVLIQDEQAGGFRGIELNTPDIYNDVLPGVFRKLADSIRTGEPHPLAASTALRVMEIVMAAYESARLGRRLELPLQQDRFPLDLMLEGAVTAP</sequence>
<dbReference type="InterPro" id="IPR004104">
    <property type="entry name" value="Gfo/Idh/MocA-like_OxRdtase_C"/>
</dbReference>